<dbReference type="EMBL" id="CP019791">
    <property type="protein sequence ID" value="AQT67052.1"/>
    <property type="molecule type" value="Genomic_DNA"/>
</dbReference>
<dbReference type="Pfam" id="PF01321">
    <property type="entry name" value="Creatinase_N"/>
    <property type="match status" value="1"/>
</dbReference>
<dbReference type="AlphaFoldDB" id="A0A1U9NGI5"/>
<dbReference type="InterPro" id="IPR000587">
    <property type="entry name" value="Creatinase_N"/>
</dbReference>
<keyword evidence="4" id="KW-0482">Metalloprotease</keyword>
<dbReference type="STRING" id="1936003.STSP2_00192"/>
<dbReference type="Gene3D" id="3.90.230.10">
    <property type="entry name" value="Creatinase/methionine aminopeptidase superfamily"/>
    <property type="match status" value="1"/>
</dbReference>
<dbReference type="GO" id="GO:0008237">
    <property type="term" value="F:metallopeptidase activity"/>
    <property type="evidence" value="ECO:0007669"/>
    <property type="project" value="UniProtKB-KW"/>
</dbReference>
<evidence type="ECO:0000259" key="6">
    <source>
        <dbReference type="Pfam" id="PF00557"/>
    </source>
</evidence>
<dbReference type="GO" id="GO:0006508">
    <property type="term" value="P:proteolysis"/>
    <property type="evidence" value="ECO:0007669"/>
    <property type="project" value="UniProtKB-KW"/>
</dbReference>
<feature type="domain" description="Creatinase N-terminal" evidence="7">
    <location>
        <begin position="9"/>
        <end position="135"/>
    </location>
</feature>
<dbReference type="Pfam" id="PF00557">
    <property type="entry name" value="Peptidase_M24"/>
    <property type="match status" value="1"/>
</dbReference>
<gene>
    <name evidence="8" type="ORF">STSP2_00192</name>
</gene>
<evidence type="ECO:0000256" key="5">
    <source>
        <dbReference type="RuleBase" id="RU000590"/>
    </source>
</evidence>
<dbReference type="GO" id="GO:0046872">
    <property type="term" value="F:metal ion binding"/>
    <property type="evidence" value="ECO:0007669"/>
    <property type="project" value="UniProtKB-KW"/>
</dbReference>
<dbReference type="InterPro" id="IPR000994">
    <property type="entry name" value="Pept_M24"/>
</dbReference>
<dbReference type="PANTHER" id="PTHR46112:SF3">
    <property type="entry name" value="AMINOPEPTIDASE YPDF"/>
    <property type="match status" value="1"/>
</dbReference>
<keyword evidence="9" id="KW-1185">Reference proteome</keyword>
<keyword evidence="2 5" id="KW-0479">Metal-binding</keyword>
<reference evidence="9" key="1">
    <citation type="submission" date="2017-02" db="EMBL/GenBank/DDBJ databases">
        <title>Comparative genomics and description of representatives of a novel lineage of planctomycetes thriving in anoxic sediments.</title>
        <authorList>
            <person name="Spring S."/>
            <person name="Bunk B."/>
            <person name="Sproer C."/>
        </authorList>
    </citation>
    <scope>NUCLEOTIDE SEQUENCE [LARGE SCALE GENOMIC DNA]</scope>
    <source>
        <strain evidence="9">ST-NAGAB-D1</strain>
    </source>
</reference>
<organism evidence="8 9">
    <name type="scientific">Anaerohalosphaera lusitana</name>
    <dbReference type="NCBI Taxonomy" id="1936003"/>
    <lineage>
        <taxon>Bacteria</taxon>
        <taxon>Pseudomonadati</taxon>
        <taxon>Planctomycetota</taxon>
        <taxon>Phycisphaerae</taxon>
        <taxon>Sedimentisphaerales</taxon>
        <taxon>Anaerohalosphaeraceae</taxon>
        <taxon>Anaerohalosphaera</taxon>
    </lineage>
</organism>
<evidence type="ECO:0000313" key="8">
    <source>
        <dbReference type="EMBL" id="AQT67052.1"/>
    </source>
</evidence>
<dbReference type="InterPro" id="IPR050659">
    <property type="entry name" value="Peptidase_M24B"/>
</dbReference>
<comment type="similarity">
    <text evidence="5">Belongs to the peptidase M24B family.</text>
</comment>
<dbReference type="SUPFAM" id="SSF53092">
    <property type="entry name" value="Creatinase/prolidase N-terminal domain"/>
    <property type="match status" value="1"/>
</dbReference>
<evidence type="ECO:0000256" key="1">
    <source>
        <dbReference type="ARBA" id="ARBA00022670"/>
    </source>
</evidence>
<dbReference type="InterPro" id="IPR001131">
    <property type="entry name" value="Peptidase_M24B_aminopep-P_CS"/>
</dbReference>
<keyword evidence="3 8" id="KW-0378">Hydrolase</keyword>
<keyword evidence="1" id="KW-0645">Protease</keyword>
<sequence length="369" mass="40626">MNEQVAKARLKAVRKQMKEKGFDALVLLCNENLTYMTGFTGHESALVIARSGMTMVTDSRYTEQAMGECFACKYYEHAKGLAKGVGEVLARFKNIETVGLETRCSYAAFDLLKKEIRKATKAKVKPASGLPEAVRRTKNDDEAKNVQRAGKIAFKALEETLGQVRVGITEKELGGLLDFTMRKMGSQAGFETIMAFGPNCSRNHHQPGSRKLRKNDTILIDWGARYNSYTSDTTRSLAVGKVNKQHEKIYYAVLEANLAGIEACKPGASLREVDAACRQVLRKHDVPVFKHGTGHGLGLEVHEAPSFSPRAKGVLKAGDIVTIEPGCYIAGKMGVRIEDDVLITDKGHKVLTKDKGFSFAKEKLQVIKV</sequence>
<dbReference type="PROSITE" id="PS00491">
    <property type="entry name" value="PROLINE_PEPTIDASE"/>
    <property type="match status" value="1"/>
</dbReference>
<evidence type="ECO:0000256" key="2">
    <source>
        <dbReference type="ARBA" id="ARBA00022723"/>
    </source>
</evidence>
<accession>A0A1U9NGI5</accession>
<evidence type="ECO:0000259" key="7">
    <source>
        <dbReference type="Pfam" id="PF01321"/>
    </source>
</evidence>
<proteinExistence type="inferred from homology"/>
<dbReference type="InterPro" id="IPR036005">
    <property type="entry name" value="Creatinase/aminopeptidase-like"/>
</dbReference>
<dbReference type="Proteomes" id="UP000189674">
    <property type="component" value="Chromosome"/>
</dbReference>
<evidence type="ECO:0000313" key="9">
    <source>
        <dbReference type="Proteomes" id="UP000189674"/>
    </source>
</evidence>
<evidence type="ECO:0000256" key="4">
    <source>
        <dbReference type="ARBA" id="ARBA00023049"/>
    </source>
</evidence>
<protein>
    <submittedName>
        <fullName evidence="8">Putative peptidase</fullName>
        <ecNumber evidence="8">3.4.-.-</ecNumber>
    </submittedName>
</protein>
<dbReference type="EC" id="3.4.-.-" evidence="8"/>
<feature type="domain" description="Peptidase M24" evidence="6">
    <location>
        <begin position="145"/>
        <end position="345"/>
    </location>
</feature>
<dbReference type="RefSeq" id="WP_146658981.1">
    <property type="nucleotide sequence ID" value="NZ_CP019791.1"/>
</dbReference>
<dbReference type="Gene3D" id="3.40.350.10">
    <property type="entry name" value="Creatinase/prolidase N-terminal domain"/>
    <property type="match status" value="1"/>
</dbReference>
<dbReference type="SUPFAM" id="SSF55920">
    <property type="entry name" value="Creatinase/aminopeptidase"/>
    <property type="match status" value="1"/>
</dbReference>
<dbReference type="KEGG" id="alus:STSP2_00192"/>
<dbReference type="PANTHER" id="PTHR46112">
    <property type="entry name" value="AMINOPEPTIDASE"/>
    <property type="match status" value="1"/>
</dbReference>
<dbReference type="OrthoDB" id="9806388at2"/>
<name>A0A1U9NGI5_9BACT</name>
<dbReference type="InterPro" id="IPR029149">
    <property type="entry name" value="Creatin/AminoP/Spt16_N"/>
</dbReference>
<evidence type="ECO:0000256" key="3">
    <source>
        <dbReference type="ARBA" id="ARBA00022801"/>
    </source>
</evidence>